<evidence type="ECO:0000256" key="14">
    <source>
        <dbReference type="PROSITE-ProRule" id="PRU00110"/>
    </source>
</evidence>
<evidence type="ECO:0000259" key="17">
    <source>
        <dbReference type="PROSITE" id="PS50109"/>
    </source>
</evidence>
<dbReference type="Pfam" id="PF00072">
    <property type="entry name" value="Response_reg"/>
    <property type="match status" value="1"/>
</dbReference>
<dbReference type="Pfam" id="PF02518">
    <property type="entry name" value="HATPase_c"/>
    <property type="match status" value="1"/>
</dbReference>
<feature type="modified residue" description="4-aspartylphosphate" evidence="15">
    <location>
        <position position="1044"/>
    </location>
</feature>
<keyword evidence="6" id="KW-0808">Transferase</keyword>
<organism evidence="21 22">
    <name type="scientific">Desulfuromusa kysingii</name>
    <dbReference type="NCBI Taxonomy" id="37625"/>
    <lineage>
        <taxon>Bacteria</taxon>
        <taxon>Pseudomonadati</taxon>
        <taxon>Thermodesulfobacteriota</taxon>
        <taxon>Desulfuromonadia</taxon>
        <taxon>Desulfuromonadales</taxon>
        <taxon>Geopsychrobacteraceae</taxon>
        <taxon>Desulfuromusa</taxon>
    </lineage>
</organism>
<keyword evidence="22" id="KW-1185">Reference proteome</keyword>
<dbReference type="CDD" id="cd17546">
    <property type="entry name" value="REC_hyHK_CKI1_RcsC-like"/>
    <property type="match status" value="1"/>
</dbReference>
<evidence type="ECO:0000259" key="20">
    <source>
        <dbReference type="PROSITE" id="PS50894"/>
    </source>
</evidence>
<dbReference type="CDD" id="cd00088">
    <property type="entry name" value="HPT"/>
    <property type="match status" value="1"/>
</dbReference>
<name>A0A1H4AR71_9BACT</name>
<feature type="domain" description="HPt" evidence="20">
    <location>
        <begin position="1154"/>
        <end position="1244"/>
    </location>
</feature>
<feature type="domain" description="Histidine kinase" evidence="17">
    <location>
        <begin position="610"/>
        <end position="832"/>
    </location>
</feature>
<evidence type="ECO:0000313" key="22">
    <source>
        <dbReference type="Proteomes" id="UP000199409"/>
    </source>
</evidence>
<keyword evidence="13" id="KW-0472">Membrane</keyword>
<dbReference type="CDD" id="cd06225">
    <property type="entry name" value="HAMP"/>
    <property type="match status" value="1"/>
</dbReference>
<dbReference type="Gene3D" id="6.10.340.10">
    <property type="match status" value="1"/>
</dbReference>
<dbReference type="PANTHER" id="PTHR45339:SF1">
    <property type="entry name" value="HYBRID SIGNAL TRANSDUCTION HISTIDINE KINASE J"/>
    <property type="match status" value="1"/>
</dbReference>
<dbReference type="Gene3D" id="3.30.565.10">
    <property type="entry name" value="Histidine kinase-like ATPase, C-terminal domain"/>
    <property type="match status" value="1"/>
</dbReference>
<dbReference type="InterPro" id="IPR001789">
    <property type="entry name" value="Sig_transdc_resp-reg_receiver"/>
</dbReference>
<protein>
    <recommendedName>
        <fullName evidence="3">histidine kinase</fullName>
        <ecNumber evidence="3">2.7.13.3</ecNumber>
    </recommendedName>
</protein>
<dbReference type="InterPro" id="IPR008207">
    <property type="entry name" value="Sig_transdc_His_kin_Hpt_dom"/>
</dbReference>
<feature type="domain" description="Response regulatory" evidence="18">
    <location>
        <begin position="995"/>
        <end position="1113"/>
    </location>
</feature>
<gene>
    <name evidence="21" type="ORF">SAMN05660420_01949</name>
</gene>
<evidence type="ECO:0000256" key="10">
    <source>
        <dbReference type="ARBA" id="ARBA00022840"/>
    </source>
</evidence>
<comment type="subcellular location">
    <subcellularLocation>
        <location evidence="2">Cell membrane</location>
        <topology evidence="2">Multi-pass membrane protein</topology>
    </subcellularLocation>
</comment>
<dbReference type="STRING" id="37625.SAMN05660420_01949"/>
<evidence type="ECO:0000313" key="21">
    <source>
        <dbReference type="EMBL" id="SEA38410.1"/>
    </source>
</evidence>
<sequence length="1331" mass="148202">MNLKTKSIILICVSLVFVLLASYGVFQLISRDISAGVATMYAKEQVSYNRFRALQPLKQELVLARKLAESTVIRNWFKNENDPELHTAAMTELEDYRQFFSDHSYFCAIQESGHYYFKDKDSQDLSFEPRYTLDSNQPGDLWFSRTLEQNQDYQLNVDYDQNLGLAKVWINVTVRDDGQPIGIIGTGLDLSGFISTAIVSDHPGVTSLYIDANGAIQAHSDEGYIDFRTIAKSKSERKTIFQHFDSQQSGDELRAAIIRLQTDPTNTEVITVKIDGVDYLVGIGALADIGWYNLTLLETDAIIGLEQARPFLLALLIGLLLFSVTLTFLFNRLVIKRIDRLKNNIQVFSQGRGIHFPTVTSKDEIGQLETSFQKMANTLQQHTETLENSVAEQTRELTETNTQLGAAYLSIQRIEARRKSLNEISKEYLTNGSLEQSLELLVVNAAKFVGAQGGRFLHCSMEGGHFKITAVSKVYWAKPSSYTDNPLFQEALSKHALTLLESSDSLLARVLKSNQTTFLSGEQFQKYCTIPLPNGHPGIESLTLTPISIGKEILGVILLANCPATFAVDDDTGLDAFAAEAALLIHADSREVARAAAEETARLRNTFLANMSHELRTPLNIIIGMNKLLQGMENSSTQRNYLEKIGFSAQQLLELISGILDLSQISEGKQLKLKELPFQTEELFYGIAQLLAFRQDKRKVEIHVDVCREIPPVLIGDTLRVTQILNNLLSNALKFTPQGSATLKIDLVETAENFVRLAFSVTDTGIGITTEQMKTIFQPFVQVDNSTTREQGGSGLGLALCQQLCQLMGGEICVESTPGQGSTFYFELPFKIDPTANQEQAYLQPRSELQGTSILVANSCPDCNKILPPMLEAMQFKVDAVASSSDALIQLNNAKEQSTPYLYLLIGMYLEDMSGLEFSKYLTTVNAPTVKKILMANPADIADISRQLASLDLTEVLSIPASPSDLLKAIVSEREPPPKSRLFAPERPAAWQQMKVLLVDDNEMGRELGRALLENVGLTVCEAKNGLEAVNKVKSEDFDLVLMDIQMPELDGLSATRAIRALDTKETHDLPIIAMTAHSLDEHHAESLAAGMNSHITKPIELDTLYAELLRWLPGEAPATLPGSKQQLSSEFPDLQAALPGIDVIAGIHRVVGNQQLYLDLLSKYVKQYATTEQELERELRQKRHKESLLRVHSLKGVAGSLGATHLYQLAGELEEQLRKKQPLSALEPMLAEHRKFLHLLQELPTLRQPATDKHESSDAKIELHALLEQMLSPLTQLQAHGVTPLLIKMQENTWPEEYHDSLFQLEDLISRYQFKLAAELVQNLLDRGEN</sequence>
<evidence type="ECO:0000256" key="12">
    <source>
        <dbReference type="ARBA" id="ARBA00023012"/>
    </source>
</evidence>
<dbReference type="PROSITE" id="PS50894">
    <property type="entry name" value="HPT"/>
    <property type="match status" value="1"/>
</dbReference>
<accession>A0A1H4AR71</accession>
<evidence type="ECO:0000256" key="4">
    <source>
        <dbReference type="ARBA" id="ARBA00022475"/>
    </source>
</evidence>
<evidence type="ECO:0000256" key="15">
    <source>
        <dbReference type="PROSITE-ProRule" id="PRU00169"/>
    </source>
</evidence>
<dbReference type="Pfam" id="PF01627">
    <property type="entry name" value="Hpt"/>
    <property type="match status" value="1"/>
</dbReference>
<evidence type="ECO:0000256" key="11">
    <source>
        <dbReference type="ARBA" id="ARBA00022989"/>
    </source>
</evidence>
<feature type="domain" description="HAMP" evidence="19">
    <location>
        <begin position="332"/>
        <end position="384"/>
    </location>
</feature>
<evidence type="ECO:0000256" key="9">
    <source>
        <dbReference type="ARBA" id="ARBA00022777"/>
    </source>
</evidence>
<keyword evidence="10" id="KW-0067">ATP-binding</keyword>
<feature type="domain" description="Response regulatory" evidence="18">
    <location>
        <begin position="853"/>
        <end position="974"/>
    </location>
</feature>
<dbReference type="PROSITE" id="PS50885">
    <property type="entry name" value="HAMP"/>
    <property type="match status" value="1"/>
</dbReference>
<dbReference type="SMART" id="SM00448">
    <property type="entry name" value="REC"/>
    <property type="match status" value="2"/>
</dbReference>
<dbReference type="InterPro" id="IPR004358">
    <property type="entry name" value="Sig_transdc_His_kin-like_C"/>
</dbReference>
<evidence type="ECO:0000256" key="8">
    <source>
        <dbReference type="ARBA" id="ARBA00022741"/>
    </source>
</evidence>
<keyword evidence="16" id="KW-0175">Coiled coil</keyword>
<dbReference type="Gene3D" id="3.40.50.2300">
    <property type="match status" value="2"/>
</dbReference>
<evidence type="ECO:0000256" key="16">
    <source>
        <dbReference type="SAM" id="Coils"/>
    </source>
</evidence>
<keyword evidence="11" id="KW-1133">Transmembrane helix</keyword>
<dbReference type="InterPro" id="IPR036890">
    <property type="entry name" value="HATPase_C_sf"/>
</dbReference>
<dbReference type="SMART" id="SM00388">
    <property type="entry name" value="HisKA"/>
    <property type="match status" value="1"/>
</dbReference>
<dbReference type="InterPro" id="IPR011006">
    <property type="entry name" value="CheY-like_superfamily"/>
</dbReference>
<dbReference type="SMART" id="SM00387">
    <property type="entry name" value="HATPase_c"/>
    <property type="match status" value="1"/>
</dbReference>
<evidence type="ECO:0000256" key="5">
    <source>
        <dbReference type="ARBA" id="ARBA00022553"/>
    </source>
</evidence>
<keyword evidence="12" id="KW-0902">Two-component regulatory system</keyword>
<dbReference type="Proteomes" id="UP000199409">
    <property type="component" value="Unassembled WGS sequence"/>
</dbReference>
<dbReference type="SUPFAM" id="SSF47384">
    <property type="entry name" value="Homodimeric domain of signal transducing histidine kinase"/>
    <property type="match status" value="1"/>
</dbReference>
<keyword evidence="4" id="KW-1003">Cell membrane</keyword>
<comment type="caution">
    <text evidence="15">Lacks conserved residue(s) required for the propagation of feature annotation.</text>
</comment>
<dbReference type="InterPro" id="IPR005467">
    <property type="entry name" value="His_kinase_dom"/>
</dbReference>
<evidence type="ECO:0000256" key="13">
    <source>
        <dbReference type="ARBA" id="ARBA00023136"/>
    </source>
</evidence>
<dbReference type="RefSeq" id="WP_092347460.1">
    <property type="nucleotide sequence ID" value="NZ_FNQN01000005.1"/>
</dbReference>
<feature type="modified residue" description="Phosphohistidine" evidence="14">
    <location>
        <position position="1193"/>
    </location>
</feature>
<keyword evidence="9 21" id="KW-0418">Kinase</keyword>
<feature type="coiled-coil region" evidence="16">
    <location>
        <begin position="376"/>
        <end position="403"/>
    </location>
</feature>
<dbReference type="SUPFAM" id="SSF55781">
    <property type="entry name" value="GAF domain-like"/>
    <property type="match status" value="1"/>
</dbReference>
<evidence type="ECO:0000256" key="1">
    <source>
        <dbReference type="ARBA" id="ARBA00000085"/>
    </source>
</evidence>
<dbReference type="EMBL" id="FNQN01000005">
    <property type="protein sequence ID" value="SEA38410.1"/>
    <property type="molecule type" value="Genomic_DNA"/>
</dbReference>
<evidence type="ECO:0000259" key="18">
    <source>
        <dbReference type="PROSITE" id="PS50110"/>
    </source>
</evidence>
<evidence type="ECO:0000256" key="3">
    <source>
        <dbReference type="ARBA" id="ARBA00012438"/>
    </source>
</evidence>
<dbReference type="GO" id="GO:0005524">
    <property type="term" value="F:ATP binding"/>
    <property type="evidence" value="ECO:0007669"/>
    <property type="project" value="UniProtKB-KW"/>
</dbReference>
<dbReference type="InterPro" id="IPR036641">
    <property type="entry name" value="HPT_dom_sf"/>
</dbReference>
<reference evidence="21 22" key="1">
    <citation type="submission" date="2016-10" db="EMBL/GenBank/DDBJ databases">
        <authorList>
            <person name="de Groot N.N."/>
        </authorList>
    </citation>
    <scope>NUCLEOTIDE SEQUENCE [LARGE SCALE GENOMIC DNA]</scope>
    <source>
        <strain evidence="21 22">DSM 7343</strain>
    </source>
</reference>
<dbReference type="Pfam" id="PF00512">
    <property type="entry name" value="HisKA"/>
    <property type="match status" value="1"/>
</dbReference>
<comment type="catalytic activity">
    <reaction evidence="1">
        <text>ATP + protein L-histidine = ADP + protein N-phospho-L-histidine.</text>
        <dbReference type="EC" id="2.7.13.3"/>
    </reaction>
</comment>
<keyword evidence="7" id="KW-0812">Transmembrane</keyword>
<dbReference type="CDD" id="cd00082">
    <property type="entry name" value="HisKA"/>
    <property type="match status" value="1"/>
</dbReference>
<dbReference type="EC" id="2.7.13.3" evidence="3"/>
<dbReference type="InterPro" id="IPR036097">
    <property type="entry name" value="HisK_dim/P_sf"/>
</dbReference>
<dbReference type="GO" id="GO:0005886">
    <property type="term" value="C:plasma membrane"/>
    <property type="evidence" value="ECO:0007669"/>
    <property type="project" value="UniProtKB-SubCell"/>
</dbReference>
<dbReference type="InterPro" id="IPR003594">
    <property type="entry name" value="HATPase_dom"/>
</dbReference>
<dbReference type="Gene3D" id="1.10.287.130">
    <property type="match status" value="1"/>
</dbReference>
<dbReference type="OrthoDB" id="9810730at2"/>
<dbReference type="SUPFAM" id="SSF47226">
    <property type="entry name" value="Histidine-containing phosphotransfer domain, HPT domain"/>
    <property type="match status" value="1"/>
</dbReference>
<evidence type="ECO:0000256" key="7">
    <source>
        <dbReference type="ARBA" id="ARBA00022692"/>
    </source>
</evidence>
<dbReference type="CDD" id="cd16922">
    <property type="entry name" value="HATPase_EvgS-ArcB-TorS-like"/>
    <property type="match status" value="1"/>
</dbReference>
<dbReference type="InterPro" id="IPR029016">
    <property type="entry name" value="GAF-like_dom_sf"/>
</dbReference>
<dbReference type="SUPFAM" id="SSF55874">
    <property type="entry name" value="ATPase domain of HSP90 chaperone/DNA topoisomerase II/histidine kinase"/>
    <property type="match status" value="1"/>
</dbReference>
<dbReference type="Gene3D" id="3.30.450.40">
    <property type="match status" value="1"/>
</dbReference>
<dbReference type="PROSITE" id="PS50109">
    <property type="entry name" value="HIS_KIN"/>
    <property type="match status" value="1"/>
</dbReference>
<dbReference type="GO" id="GO:0000155">
    <property type="term" value="F:phosphorelay sensor kinase activity"/>
    <property type="evidence" value="ECO:0007669"/>
    <property type="project" value="InterPro"/>
</dbReference>
<dbReference type="InterPro" id="IPR003661">
    <property type="entry name" value="HisK_dim/P_dom"/>
</dbReference>
<dbReference type="InterPro" id="IPR003660">
    <property type="entry name" value="HAMP_dom"/>
</dbReference>
<dbReference type="PANTHER" id="PTHR45339">
    <property type="entry name" value="HYBRID SIGNAL TRANSDUCTION HISTIDINE KINASE J"/>
    <property type="match status" value="1"/>
</dbReference>
<dbReference type="SUPFAM" id="SSF52172">
    <property type="entry name" value="CheY-like"/>
    <property type="match status" value="2"/>
</dbReference>
<dbReference type="PROSITE" id="PS50110">
    <property type="entry name" value="RESPONSE_REGULATORY"/>
    <property type="match status" value="2"/>
</dbReference>
<dbReference type="Gene3D" id="1.20.120.160">
    <property type="entry name" value="HPT domain"/>
    <property type="match status" value="1"/>
</dbReference>
<evidence type="ECO:0000256" key="6">
    <source>
        <dbReference type="ARBA" id="ARBA00022679"/>
    </source>
</evidence>
<dbReference type="PRINTS" id="PR00344">
    <property type="entry name" value="BCTRLSENSOR"/>
</dbReference>
<proteinExistence type="predicted"/>
<dbReference type="FunFam" id="3.30.565.10:FF:000010">
    <property type="entry name" value="Sensor histidine kinase RcsC"/>
    <property type="match status" value="1"/>
</dbReference>
<evidence type="ECO:0000259" key="19">
    <source>
        <dbReference type="PROSITE" id="PS50885"/>
    </source>
</evidence>
<keyword evidence="5 15" id="KW-0597">Phosphoprotein</keyword>
<keyword evidence="8" id="KW-0547">Nucleotide-binding</keyword>
<evidence type="ECO:0000256" key="2">
    <source>
        <dbReference type="ARBA" id="ARBA00004651"/>
    </source>
</evidence>